<evidence type="ECO:0000313" key="2">
    <source>
        <dbReference type="EMBL" id="RIA87137.1"/>
    </source>
</evidence>
<feature type="compositionally biased region" description="Low complexity" evidence="1">
    <location>
        <begin position="23"/>
        <end position="33"/>
    </location>
</feature>
<feature type="compositionally biased region" description="Acidic residues" evidence="1">
    <location>
        <begin position="1"/>
        <end position="16"/>
    </location>
</feature>
<keyword evidence="3" id="KW-1185">Reference proteome</keyword>
<evidence type="ECO:0000313" key="3">
    <source>
        <dbReference type="Proteomes" id="UP000265703"/>
    </source>
</evidence>
<feature type="region of interest" description="Disordered" evidence="1">
    <location>
        <begin position="1"/>
        <end position="38"/>
    </location>
</feature>
<gene>
    <name evidence="2" type="ORF">C1645_828197</name>
</gene>
<comment type="caution">
    <text evidence="2">The sequence shown here is derived from an EMBL/GenBank/DDBJ whole genome shotgun (WGS) entry which is preliminary data.</text>
</comment>
<protein>
    <submittedName>
        <fullName evidence="2">Uncharacterized protein</fullName>
    </submittedName>
</protein>
<dbReference type="Proteomes" id="UP000265703">
    <property type="component" value="Unassembled WGS sequence"/>
</dbReference>
<accession>A0A397ST66</accession>
<proteinExistence type="predicted"/>
<feature type="non-terminal residue" evidence="2">
    <location>
        <position position="1"/>
    </location>
</feature>
<dbReference type="AlphaFoldDB" id="A0A397ST66"/>
<sequence length="53" mass="5848">DEDGEGDEGGEDEDKEGAEKIEGVGVNEYGYEGSTDEDEKLAMKELKKKYKGF</sequence>
<organism evidence="2 3">
    <name type="scientific">Glomus cerebriforme</name>
    <dbReference type="NCBI Taxonomy" id="658196"/>
    <lineage>
        <taxon>Eukaryota</taxon>
        <taxon>Fungi</taxon>
        <taxon>Fungi incertae sedis</taxon>
        <taxon>Mucoromycota</taxon>
        <taxon>Glomeromycotina</taxon>
        <taxon>Glomeromycetes</taxon>
        <taxon>Glomerales</taxon>
        <taxon>Glomeraceae</taxon>
        <taxon>Glomus</taxon>
    </lineage>
</organism>
<name>A0A397ST66_9GLOM</name>
<evidence type="ECO:0000256" key="1">
    <source>
        <dbReference type="SAM" id="MobiDB-lite"/>
    </source>
</evidence>
<reference evidence="2 3" key="1">
    <citation type="submission" date="2018-06" db="EMBL/GenBank/DDBJ databases">
        <title>Comparative genomics reveals the genomic features of Rhizophagus irregularis, R. cerebriforme, R. diaphanum and Gigaspora rosea, and their symbiotic lifestyle signature.</title>
        <authorList>
            <person name="Morin E."/>
            <person name="San Clemente H."/>
            <person name="Chen E.C.H."/>
            <person name="De La Providencia I."/>
            <person name="Hainaut M."/>
            <person name="Kuo A."/>
            <person name="Kohler A."/>
            <person name="Murat C."/>
            <person name="Tang N."/>
            <person name="Roy S."/>
            <person name="Loubradou J."/>
            <person name="Henrissat B."/>
            <person name="Grigoriev I.V."/>
            <person name="Corradi N."/>
            <person name="Roux C."/>
            <person name="Martin F.M."/>
        </authorList>
    </citation>
    <scope>NUCLEOTIDE SEQUENCE [LARGE SCALE GENOMIC DNA]</scope>
    <source>
        <strain evidence="2 3">DAOM 227022</strain>
    </source>
</reference>
<dbReference type="EMBL" id="QKYT01000324">
    <property type="protein sequence ID" value="RIA87137.1"/>
    <property type="molecule type" value="Genomic_DNA"/>
</dbReference>